<organism evidence="2">
    <name type="scientific">Fagus sylvatica</name>
    <name type="common">Beechnut</name>
    <dbReference type="NCBI Taxonomy" id="28930"/>
    <lineage>
        <taxon>Eukaryota</taxon>
        <taxon>Viridiplantae</taxon>
        <taxon>Streptophyta</taxon>
        <taxon>Embryophyta</taxon>
        <taxon>Tracheophyta</taxon>
        <taxon>Spermatophyta</taxon>
        <taxon>Magnoliopsida</taxon>
        <taxon>eudicotyledons</taxon>
        <taxon>Gunneridae</taxon>
        <taxon>Pentapetalae</taxon>
        <taxon>rosids</taxon>
        <taxon>fabids</taxon>
        <taxon>Fagales</taxon>
        <taxon>Fagaceae</taxon>
        <taxon>Fagus</taxon>
    </lineage>
</organism>
<evidence type="ECO:0000313" key="2">
    <source>
        <dbReference type="EMBL" id="SPD03907.1"/>
    </source>
</evidence>
<dbReference type="InterPro" id="IPR050796">
    <property type="entry name" value="SCF_F-box_component"/>
</dbReference>
<dbReference type="EMBL" id="OIVN01002468">
    <property type="protein sequence ID" value="SPD03907.1"/>
    <property type="molecule type" value="Genomic_DNA"/>
</dbReference>
<dbReference type="PANTHER" id="PTHR31672">
    <property type="entry name" value="BNACNNG10540D PROTEIN"/>
    <property type="match status" value="1"/>
</dbReference>
<feature type="region of interest" description="Disordered" evidence="1">
    <location>
        <begin position="407"/>
        <end position="440"/>
    </location>
</feature>
<protein>
    <submittedName>
        <fullName evidence="2">Uncharacterized protein</fullName>
    </submittedName>
</protein>
<name>A0A2N9GN68_FAGSY</name>
<proteinExistence type="predicted"/>
<sequence length="440" mass="49288">MSQPKQLSSEHLPYDVVFDILTRLPVKSLVRFSIRKFKMLSIRRLTDPSAPGAIGLAYHSQNNDFKILRVVCDRESNVPLAVAEQINESDKFILSFDVNDEMFREIMLPQNYLDEVVDDVLDLAFERLAVFKGSLALFVFFLDAPGNSICHIWVMREYGVVESWTKISVLLDSVNNFDGCTDSGELLICINGRGFISYDLESLNENDLGISHSWLIYTADLMENLVLLDQLRWNLDTPLSPERNPLHVKYPSLPLWEVQVTNDSGEGETMIVPRSKHVPYVPWTGGAVEADFVEECYSLIGSMKNWISSSSQSSFARLSHEIDLLRNRVESQASTIRTLEAGRSSDPIPDAAGSVTPPADEGNPMNTTMQSKEGSSQRVKCLAPECPSCPQVCESATLATLRSKSRNLLSGEKITLNDDDEEDKEDTTPLVQRQSKRVCL</sequence>
<feature type="region of interest" description="Disordered" evidence="1">
    <location>
        <begin position="340"/>
        <end position="374"/>
    </location>
</feature>
<evidence type="ECO:0000256" key="1">
    <source>
        <dbReference type="SAM" id="MobiDB-lite"/>
    </source>
</evidence>
<dbReference type="AlphaFoldDB" id="A0A2N9GN68"/>
<dbReference type="PANTHER" id="PTHR31672:SF13">
    <property type="entry name" value="F-BOX PROTEIN CPR30-LIKE"/>
    <property type="match status" value="1"/>
</dbReference>
<reference evidence="2" key="1">
    <citation type="submission" date="2018-02" db="EMBL/GenBank/DDBJ databases">
        <authorList>
            <person name="Cohen D.B."/>
            <person name="Kent A.D."/>
        </authorList>
    </citation>
    <scope>NUCLEOTIDE SEQUENCE</scope>
</reference>
<gene>
    <name evidence="2" type="ORF">FSB_LOCUS31789</name>
</gene>
<accession>A0A2N9GN68</accession>
<feature type="compositionally biased region" description="Polar residues" evidence="1">
    <location>
        <begin position="364"/>
        <end position="374"/>
    </location>
</feature>